<evidence type="ECO:0000256" key="1">
    <source>
        <dbReference type="SAM" id="MobiDB-lite"/>
    </source>
</evidence>
<evidence type="ECO:0000313" key="3">
    <source>
        <dbReference type="WBParaSite" id="PEQ_0001337901-mRNA-1"/>
    </source>
</evidence>
<keyword evidence="2" id="KW-1185">Reference proteome</keyword>
<accession>A0A914S847</accession>
<dbReference type="Proteomes" id="UP000887564">
    <property type="component" value="Unplaced"/>
</dbReference>
<feature type="compositionally biased region" description="Polar residues" evidence="1">
    <location>
        <begin position="99"/>
        <end position="111"/>
    </location>
</feature>
<sequence length="123" mass="14110">MSSSNRLYERNLQRRIIIRVKVRVAQRVKTPPESEASNGAFNETLPEAEDYLIDDLLNITRKPQLRHYRTIKKENILTKWVLADSFVLMIVAESLNGSKEVGNTNGPNLRTISPDDLEISEQM</sequence>
<name>A0A914S847_PAREQ</name>
<feature type="region of interest" description="Disordered" evidence="1">
    <location>
        <begin position="99"/>
        <end position="123"/>
    </location>
</feature>
<dbReference type="WBParaSite" id="PEQ_0001337901-mRNA-1">
    <property type="protein sequence ID" value="PEQ_0001337901-mRNA-1"/>
    <property type="gene ID" value="PEQ_0001337901"/>
</dbReference>
<organism evidence="2 3">
    <name type="scientific">Parascaris equorum</name>
    <name type="common">Equine roundworm</name>
    <dbReference type="NCBI Taxonomy" id="6256"/>
    <lineage>
        <taxon>Eukaryota</taxon>
        <taxon>Metazoa</taxon>
        <taxon>Ecdysozoa</taxon>
        <taxon>Nematoda</taxon>
        <taxon>Chromadorea</taxon>
        <taxon>Rhabditida</taxon>
        <taxon>Spirurina</taxon>
        <taxon>Ascaridomorpha</taxon>
        <taxon>Ascaridoidea</taxon>
        <taxon>Ascarididae</taxon>
        <taxon>Parascaris</taxon>
    </lineage>
</organism>
<reference evidence="3" key="1">
    <citation type="submission" date="2022-11" db="UniProtKB">
        <authorList>
            <consortium name="WormBaseParasite"/>
        </authorList>
    </citation>
    <scope>IDENTIFICATION</scope>
</reference>
<protein>
    <submittedName>
        <fullName evidence="3">Uncharacterized protein</fullName>
    </submittedName>
</protein>
<dbReference type="AlphaFoldDB" id="A0A914S847"/>
<evidence type="ECO:0000313" key="2">
    <source>
        <dbReference type="Proteomes" id="UP000887564"/>
    </source>
</evidence>
<proteinExistence type="predicted"/>